<organism evidence="1 2">
    <name type="scientific">Ditylenchus dipsaci</name>
    <dbReference type="NCBI Taxonomy" id="166011"/>
    <lineage>
        <taxon>Eukaryota</taxon>
        <taxon>Metazoa</taxon>
        <taxon>Ecdysozoa</taxon>
        <taxon>Nematoda</taxon>
        <taxon>Chromadorea</taxon>
        <taxon>Rhabditida</taxon>
        <taxon>Tylenchina</taxon>
        <taxon>Tylenchomorpha</taxon>
        <taxon>Sphaerularioidea</taxon>
        <taxon>Anguinidae</taxon>
        <taxon>Anguininae</taxon>
        <taxon>Ditylenchus</taxon>
    </lineage>
</organism>
<sequence length="261" mass="30426">MTRRFWVHPIVADRKQLGDIIILCPAEAGRAIILLSTYRWICSALNFEVSSRLSRSSMRELIGSDERLVVTLRFLATGYSYQSLAFSFRLGIKTVSRVVKETCASIYDVLNNKYLRTPSTPEEWMKIAEGFWKTWNSPILWLHRWKHVQIEKPDNSVSLFYNYKDTPVAEKGRRRAVAGPSRLHFCNSKHCSEKKEKETDNDDFDSKLLAVLDKPTKEDTEEELFGKRVGKALERMHLRKRRQTSIQIEQLLYEFEFGDGI</sequence>
<reference evidence="2" key="1">
    <citation type="submission" date="2022-11" db="UniProtKB">
        <authorList>
            <consortium name="WormBaseParasite"/>
        </authorList>
    </citation>
    <scope>IDENTIFICATION</scope>
</reference>
<proteinExistence type="predicted"/>
<name>A0A915E342_9BILA</name>
<evidence type="ECO:0000313" key="2">
    <source>
        <dbReference type="WBParaSite" id="jg25685"/>
    </source>
</evidence>
<accession>A0A915E342</accession>
<evidence type="ECO:0000313" key="1">
    <source>
        <dbReference type="Proteomes" id="UP000887574"/>
    </source>
</evidence>
<dbReference type="Proteomes" id="UP000887574">
    <property type="component" value="Unplaced"/>
</dbReference>
<protein>
    <submittedName>
        <fullName evidence="2">Transposase</fullName>
    </submittedName>
</protein>
<dbReference type="AlphaFoldDB" id="A0A915E342"/>
<dbReference type="WBParaSite" id="jg25685">
    <property type="protein sequence ID" value="jg25685"/>
    <property type="gene ID" value="jg25685"/>
</dbReference>
<keyword evidence="1" id="KW-1185">Reference proteome</keyword>